<evidence type="ECO:0000313" key="2">
    <source>
        <dbReference type="Proteomes" id="UP000232003"/>
    </source>
</evidence>
<organism evidence="1 2">
    <name type="scientific">Nostoc flagelliforme CCNUN1</name>
    <dbReference type="NCBI Taxonomy" id="2038116"/>
    <lineage>
        <taxon>Bacteria</taxon>
        <taxon>Bacillati</taxon>
        <taxon>Cyanobacteriota</taxon>
        <taxon>Cyanophyceae</taxon>
        <taxon>Nostocales</taxon>
        <taxon>Nostocaceae</taxon>
        <taxon>Nostoc</taxon>
    </lineage>
</organism>
<keyword evidence="2" id="KW-1185">Reference proteome</keyword>
<reference evidence="1 2" key="1">
    <citation type="submission" date="2017-11" db="EMBL/GenBank/DDBJ databases">
        <title>Complete genome of a free-living desiccation-tolerant cyanobacterium and its photosynthetic adaptation to extreme terrestrial habitat.</title>
        <authorList>
            <person name="Shang J."/>
        </authorList>
    </citation>
    <scope>NUCLEOTIDE SEQUENCE [LARGE SCALE GENOMIC DNA]</scope>
    <source>
        <strain evidence="1 2">CCNUN1</strain>
    </source>
</reference>
<dbReference type="AlphaFoldDB" id="A0A2K8T0M9"/>
<evidence type="ECO:0000313" key="1">
    <source>
        <dbReference type="EMBL" id="AUB40565.1"/>
    </source>
</evidence>
<dbReference type="Proteomes" id="UP000232003">
    <property type="component" value="Chromosome"/>
</dbReference>
<gene>
    <name evidence="1" type="ORF">COO91_06582</name>
</gene>
<proteinExistence type="predicted"/>
<dbReference type="EMBL" id="CP024785">
    <property type="protein sequence ID" value="AUB40565.1"/>
    <property type="molecule type" value="Genomic_DNA"/>
</dbReference>
<accession>A0A2K8T0M9</accession>
<name>A0A2K8T0M9_9NOSO</name>
<protein>
    <submittedName>
        <fullName evidence="1">Uncharacterized protein</fullName>
    </submittedName>
</protein>
<sequence length="37" mass="4258">MEHLKKLTDFRFGDWEWGIGHSSLPAPPTPYLFLGRG</sequence>
<dbReference type="KEGG" id="nfl:COO91_06582"/>